<protein>
    <submittedName>
        <fullName evidence="1">Nucleotidyl transferase AbiEii/AbiGii toxin family protein</fullName>
    </submittedName>
</protein>
<accession>A0A9E7D5K8</accession>
<organism evidence="1 2">
    <name type="scientific">Lancefieldella parvula</name>
    <dbReference type="NCBI Taxonomy" id="1382"/>
    <lineage>
        <taxon>Bacteria</taxon>
        <taxon>Bacillati</taxon>
        <taxon>Actinomycetota</taxon>
        <taxon>Coriobacteriia</taxon>
        <taxon>Coriobacteriales</taxon>
        <taxon>Atopobiaceae</taxon>
        <taxon>Lancefieldella</taxon>
    </lineage>
</organism>
<sequence length="284" mass="31931">MRMKNAMQLKAHVNNMAKEAGIPTQALMQSYLLERLLERLSRSTWRDNIVIKGGVLISSLVGVSSRTTMDLDTTVRGFTLTHESAEKVFRDITSVQVDDDWEFEFDRIEDIRETDDYPGIRVHLKGSYAPMLVPLTVDVTTGDRITPDAVEYSYPLLFGEGEISLMAYPIETVLAEKLETVVSRGVANTRLRDFYDIYVLLGVKRNEINMEILRNALASTCEKRSSQAAIARWADTLDDVAGDAAMLEQWAKYVRKNPYAKGIALQDCCKAAKCVFVELTDISS</sequence>
<evidence type="ECO:0000313" key="1">
    <source>
        <dbReference type="EMBL" id="UQF78418.1"/>
    </source>
</evidence>
<reference evidence="1" key="1">
    <citation type="submission" date="2022-05" db="EMBL/GenBank/DDBJ databases">
        <title>Using nanopore sequencing to obtain complete genomes from saliva samples.</title>
        <authorList>
            <person name="Baker J.L."/>
        </authorList>
    </citation>
    <scope>NUCLEOTIDE SEQUENCE</scope>
    <source>
        <strain evidence="1">JCVI-JB-Lp32</strain>
    </source>
</reference>
<dbReference type="EMBL" id="CP097092">
    <property type="protein sequence ID" value="UQF78418.1"/>
    <property type="molecule type" value="Genomic_DNA"/>
</dbReference>
<dbReference type="AlphaFoldDB" id="A0A9E7D5K8"/>
<proteinExistence type="predicted"/>
<dbReference type="Pfam" id="PF08843">
    <property type="entry name" value="AbiEii"/>
    <property type="match status" value="1"/>
</dbReference>
<name>A0A9E7D5K8_9ACTN</name>
<dbReference type="InterPro" id="IPR014942">
    <property type="entry name" value="AbiEii"/>
</dbReference>
<evidence type="ECO:0000313" key="2">
    <source>
        <dbReference type="Proteomes" id="UP000831562"/>
    </source>
</evidence>
<gene>
    <name evidence="1" type="ORF">M3I19_01610</name>
</gene>
<dbReference type="Proteomes" id="UP000831562">
    <property type="component" value="Chromosome"/>
</dbReference>
<dbReference type="GO" id="GO:0016740">
    <property type="term" value="F:transferase activity"/>
    <property type="evidence" value="ECO:0007669"/>
    <property type="project" value="UniProtKB-KW"/>
</dbReference>
<keyword evidence="1" id="KW-0808">Transferase</keyword>